<dbReference type="RefSeq" id="WP_158017518.1">
    <property type="nucleotide sequence ID" value="NZ_CBCSKE010000028.1"/>
</dbReference>
<evidence type="ECO:0000313" key="4">
    <source>
        <dbReference type="Proteomes" id="UP000269998"/>
    </source>
</evidence>
<reference evidence="4" key="1">
    <citation type="submission" date="2018-02" db="EMBL/GenBank/DDBJ databases">
        <authorList>
            <person name="Seth-Smith MB H."/>
            <person name="Seth-Smith H."/>
        </authorList>
    </citation>
    <scope>NUCLEOTIDE SEQUENCE [LARGE SCALE GENOMIC DNA]</scope>
</reference>
<feature type="chain" id="PRO_5019389422" description="PknH-like extracellular domain-containing protein" evidence="1">
    <location>
        <begin position="25"/>
        <end position="254"/>
    </location>
</feature>
<keyword evidence="4" id="KW-1185">Reference proteome</keyword>
<evidence type="ECO:0000313" key="3">
    <source>
        <dbReference type="EMBL" id="VDM89723.1"/>
    </source>
</evidence>
<evidence type="ECO:0000256" key="1">
    <source>
        <dbReference type="SAM" id="SignalP"/>
    </source>
</evidence>
<dbReference type="OrthoDB" id="4736430at2"/>
<dbReference type="Pfam" id="PF14032">
    <property type="entry name" value="PknH_C"/>
    <property type="match status" value="1"/>
</dbReference>
<sequence length="254" mass="26494" precursor="true">MRVRRVVACLVLVAVVSGCTSVIAGNVRPAPGLKPRPLTGETIKRVLLDDAALSRILDQPLTTKSDLPPRFGGPEKLQQNFGAVSPAECVGVTLMLAHGAYRSGPVKNVARETWWNAATQPATVIDVSEGVVALPTAADATALFATFSQQWDRCNGATVTISSGSVAFADQISDVRVVNSVLAATVSIQTRLAGSPTTGARPEARALGVRGNCLVEVEVAFFSTRNPSDQGTGDVNTSAIDIAHAMMDKVSALS</sequence>
<gene>
    <name evidence="3" type="ORF">MB901379_03304</name>
</gene>
<dbReference type="KEGG" id="mbai:MB901379_03304"/>
<feature type="domain" description="PknH-like extracellular" evidence="2">
    <location>
        <begin position="39"/>
        <end position="249"/>
    </location>
</feature>
<dbReference type="InterPro" id="IPR038232">
    <property type="entry name" value="PknH-like_Extracell_sf"/>
</dbReference>
<dbReference type="Gene3D" id="3.40.1000.70">
    <property type="entry name" value="PknH-like extracellular domain"/>
    <property type="match status" value="1"/>
</dbReference>
<dbReference type="InterPro" id="IPR026954">
    <property type="entry name" value="PknH-like_Extracell"/>
</dbReference>
<dbReference type="Proteomes" id="UP000269998">
    <property type="component" value="Chromosome"/>
</dbReference>
<dbReference type="EMBL" id="LR130759">
    <property type="protein sequence ID" value="VDM89723.1"/>
    <property type="molecule type" value="Genomic_DNA"/>
</dbReference>
<proteinExistence type="predicted"/>
<accession>A0A447GGW9</accession>
<dbReference type="PROSITE" id="PS51257">
    <property type="entry name" value="PROKAR_LIPOPROTEIN"/>
    <property type="match status" value="1"/>
</dbReference>
<feature type="signal peptide" evidence="1">
    <location>
        <begin position="1"/>
        <end position="24"/>
    </location>
</feature>
<keyword evidence="1" id="KW-0732">Signal</keyword>
<organism evidence="3 4">
    <name type="scientific">Mycobacterium basiliense</name>
    <dbReference type="NCBI Taxonomy" id="2094119"/>
    <lineage>
        <taxon>Bacteria</taxon>
        <taxon>Bacillati</taxon>
        <taxon>Actinomycetota</taxon>
        <taxon>Actinomycetes</taxon>
        <taxon>Mycobacteriales</taxon>
        <taxon>Mycobacteriaceae</taxon>
        <taxon>Mycobacterium</taxon>
    </lineage>
</organism>
<protein>
    <recommendedName>
        <fullName evidence="2">PknH-like extracellular domain-containing protein</fullName>
    </recommendedName>
</protein>
<dbReference type="AlphaFoldDB" id="A0A447GGW9"/>
<evidence type="ECO:0000259" key="2">
    <source>
        <dbReference type="Pfam" id="PF14032"/>
    </source>
</evidence>
<name>A0A447GGW9_9MYCO</name>